<dbReference type="InterPro" id="IPR051454">
    <property type="entry name" value="RNA/ubiquinone_mod_enzymes"/>
</dbReference>
<keyword evidence="1" id="KW-0411">Iron-sulfur</keyword>
<keyword evidence="1" id="KW-0408">Iron</keyword>
<reference evidence="2 3" key="1">
    <citation type="submission" date="2016-10" db="EMBL/GenBank/DDBJ databases">
        <authorList>
            <person name="de Groot N.N."/>
        </authorList>
    </citation>
    <scope>NUCLEOTIDE SEQUENCE [LARGE SCALE GENOMIC DNA]</scope>
    <source>
        <strain evidence="2 3">HLD2</strain>
    </source>
</reference>
<comment type="pathway">
    <text evidence="1">Cofactor biosynthesis; ubiquinone biosynthesis.</text>
</comment>
<dbReference type="GO" id="GO:0006744">
    <property type="term" value="P:ubiquinone biosynthetic process"/>
    <property type="evidence" value="ECO:0007669"/>
    <property type="project" value="UniProtKB-UniRule"/>
</dbReference>
<keyword evidence="1" id="KW-0479">Metal-binding</keyword>
<feature type="binding site" evidence="1">
    <location>
        <position position="192"/>
    </location>
    <ligand>
        <name>[4Fe-4S] cluster</name>
        <dbReference type="ChEBI" id="CHEBI:49883"/>
    </ligand>
</feature>
<evidence type="ECO:0000313" key="2">
    <source>
        <dbReference type="EMBL" id="SCZ61631.1"/>
    </source>
</evidence>
<dbReference type="STRING" id="415747.SAMN03097708_02169"/>
<comment type="cofactor">
    <cofactor evidence="1">
        <name>[4Fe-4S] cluster</name>
        <dbReference type="ChEBI" id="CHEBI:49883"/>
    </cofactor>
</comment>
<organism evidence="2 3">
    <name type="scientific">Thiohalomonas denitrificans</name>
    <dbReference type="NCBI Taxonomy" id="415747"/>
    <lineage>
        <taxon>Bacteria</taxon>
        <taxon>Pseudomonadati</taxon>
        <taxon>Pseudomonadota</taxon>
        <taxon>Gammaproteobacteria</taxon>
        <taxon>Thiohalomonadales</taxon>
        <taxon>Thiohalomonadaceae</taxon>
        <taxon>Thiohalomonas</taxon>
    </lineage>
</organism>
<keyword evidence="3" id="KW-1185">Reference proteome</keyword>
<comment type="subunit">
    <text evidence="1">Forms a heterodimer with UbiU.</text>
</comment>
<dbReference type="Proteomes" id="UP000199648">
    <property type="component" value="Unassembled WGS sequence"/>
</dbReference>
<dbReference type="GO" id="GO:0008233">
    <property type="term" value="F:peptidase activity"/>
    <property type="evidence" value="ECO:0007669"/>
    <property type="project" value="UniProtKB-KW"/>
</dbReference>
<comment type="similarity">
    <text evidence="1">Belongs to the peptidase U32 family. UbiV subfamily.</text>
</comment>
<keyword evidence="1" id="KW-0831">Ubiquinone biosynthesis</keyword>
<dbReference type="GO" id="GO:0046872">
    <property type="term" value="F:metal ion binding"/>
    <property type="evidence" value="ECO:0007669"/>
    <property type="project" value="UniProtKB-KW"/>
</dbReference>
<dbReference type="InterPro" id="IPR001539">
    <property type="entry name" value="Peptidase_U32"/>
</dbReference>
<keyword evidence="2" id="KW-0378">Hydrolase</keyword>
<gene>
    <name evidence="1" type="primary">ubiV</name>
    <name evidence="2" type="ORF">SAMN03097708_02169</name>
</gene>
<dbReference type="PANTHER" id="PTHR30217:SF11">
    <property type="entry name" value="UBIQUINONE BIOSYNTHESIS PROTEIN UBIV"/>
    <property type="match status" value="1"/>
</dbReference>
<dbReference type="AlphaFoldDB" id="A0A1G5QJY3"/>
<dbReference type="EMBL" id="FMWD01000006">
    <property type="protein sequence ID" value="SCZ61631.1"/>
    <property type="molecule type" value="Genomic_DNA"/>
</dbReference>
<keyword evidence="1" id="KW-0004">4Fe-4S</keyword>
<keyword evidence="2" id="KW-0645">Protease</keyword>
<protein>
    <recommendedName>
        <fullName evidence="1">Ubiquinone biosynthesis protein UbiV</fullName>
    </recommendedName>
</protein>
<sequence>MKLSLGPLLYFWPLEDVRAFYREAAGWPVDTVYLGEVVCSKRRPPKLEDWLAIGEELADAGKEVVLSTLALIEAESELITLRKIVENGRFSVEANDWGAVRLCAKHEIPFTAGPHLNVYNQETLVLLAGLGAQRWVMPVELPRETLAAMQAGRPEGMETEVFAFGRMPLAFSARCFTARAHNLPKDDCQLRCIDYEDGLVMRSQDEQPFLTINGIQTQSDTTADLIAEIPDMQSLDVDVVRLSPQAHHMGHIATVFHAVMAGELSPEAAVQKTTRLTAGTPCNGYWHGKAGMNWTAPDLETVGE</sequence>
<dbReference type="NCBIfam" id="NF011991">
    <property type="entry name" value="PRK15447.1"/>
    <property type="match status" value="1"/>
</dbReference>
<dbReference type="GO" id="GO:0051539">
    <property type="term" value="F:4 iron, 4 sulfur cluster binding"/>
    <property type="evidence" value="ECO:0007669"/>
    <property type="project" value="UniProtKB-UniRule"/>
</dbReference>
<name>A0A1G5QJY3_9GAMM</name>
<dbReference type="PANTHER" id="PTHR30217">
    <property type="entry name" value="PEPTIDASE U32 FAMILY"/>
    <property type="match status" value="1"/>
</dbReference>
<proteinExistence type="inferred from homology"/>
<dbReference type="Pfam" id="PF01136">
    <property type="entry name" value="Peptidase_U32"/>
    <property type="match status" value="1"/>
</dbReference>
<dbReference type="OrthoDB" id="8523349at2"/>
<feature type="binding site" evidence="1">
    <location>
        <position position="39"/>
    </location>
    <ligand>
        <name>[4Fe-4S] cluster</name>
        <dbReference type="ChEBI" id="CHEBI:49883"/>
    </ligand>
</feature>
<dbReference type="InterPro" id="IPR043693">
    <property type="entry name" value="UbiV"/>
</dbReference>
<feature type="binding site" evidence="1">
    <location>
        <position position="175"/>
    </location>
    <ligand>
        <name>[4Fe-4S] cluster</name>
        <dbReference type="ChEBI" id="CHEBI:49883"/>
    </ligand>
</feature>
<dbReference type="RefSeq" id="WP_092996686.1">
    <property type="nucleotide sequence ID" value="NZ_FMWD01000006.1"/>
</dbReference>
<comment type="function">
    <text evidence="1">Required for O(2)-independent ubiquinone (coenzyme Q) biosynthesis. Together with UbiU, is essential for the C6-hydroxylation reaction in the oxygen-independent ubiquinone biosynthesis pathway.</text>
</comment>
<feature type="binding site" evidence="1">
    <location>
        <position position="188"/>
    </location>
    <ligand>
        <name>[4Fe-4S] cluster</name>
        <dbReference type="ChEBI" id="CHEBI:49883"/>
    </ligand>
</feature>
<evidence type="ECO:0000313" key="3">
    <source>
        <dbReference type="Proteomes" id="UP000199648"/>
    </source>
</evidence>
<dbReference type="GO" id="GO:0006508">
    <property type="term" value="P:proteolysis"/>
    <property type="evidence" value="ECO:0007669"/>
    <property type="project" value="UniProtKB-KW"/>
</dbReference>
<dbReference type="UniPathway" id="UPA00232"/>
<evidence type="ECO:0000256" key="1">
    <source>
        <dbReference type="HAMAP-Rule" id="MF_02233"/>
    </source>
</evidence>
<accession>A0A1G5QJY3</accession>
<dbReference type="HAMAP" id="MF_02233">
    <property type="entry name" value="UbiV"/>
    <property type="match status" value="1"/>
</dbReference>